<feature type="chain" id="PRO_5010454926" description="DUF1236 domain-containing protein" evidence="1">
    <location>
        <begin position="17"/>
        <end position="86"/>
    </location>
</feature>
<keyword evidence="5" id="KW-1185">Reference proteome</keyword>
<dbReference type="AlphaFoldDB" id="A0A175R576"/>
<dbReference type="EMBL" id="LDPZ01000035">
    <property type="protein sequence ID" value="KTQ90921.1"/>
    <property type="molecule type" value="Genomic_DNA"/>
</dbReference>
<organism evidence="2 4">
    <name type="scientific">Aureimonas ureilytica</name>
    <dbReference type="NCBI Taxonomy" id="401562"/>
    <lineage>
        <taxon>Bacteria</taxon>
        <taxon>Pseudomonadati</taxon>
        <taxon>Pseudomonadota</taxon>
        <taxon>Alphaproteobacteria</taxon>
        <taxon>Hyphomicrobiales</taxon>
        <taxon>Aurantimonadaceae</taxon>
        <taxon>Aureimonas</taxon>
    </lineage>
</organism>
<accession>A0A175R576</accession>
<name>A0A175R576_9HYPH</name>
<evidence type="ECO:0000313" key="3">
    <source>
        <dbReference type="EMBL" id="KTR03042.1"/>
    </source>
</evidence>
<protein>
    <recommendedName>
        <fullName evidence="6">DUF1236 domain-containing protein</fullName>
    </recommendedName>
</protein>
<evidence type="ECO:0000313" key="5">
    <source>
        <dbReference type="Proteomes" id="UP000078529"/>
    </source>
</evidence>
<reference evidence="4 5" key="1">
    <citation type="journal article" date="2016" name="Front. Microbiol.">
        <title>Genomic Resource of Rice Seed Associated Bacteria.</title>
        <authorList>
            <person name="Midha S."/>
            <person name="Bansal K."/>
            <person name="Sharma S."/>
            <person name="Kumar N."/>
            <person name="Patil P.P."/>
            <person name="Chaudhry V."/>
            <person name="Patil P.B."/>
        </authorList>
    </citation>
    <scope>NUCLEOTIDE SEQUENCE [LARGE SCALE GENOMIC DNA]</scope>
    <source>
        <strain evidence="2 4">NS226</strain>
        <strain evidence="3 5">NS365</strain>
    </source>
</reference>
<dbReference type="Pfam" id="PF06823">
    <property type="entry name" value="DUF1236"/>
    <property type="match status" value="1"/>
</dbReference>
<comment type="caution">
    <text evidence="2">The sequence shown here is derived from an EMBL/GenBank/DDBJ whole genome shotgun (WGS) entry which is preliminary data.</text>
</comment>
<keyword evidence="1" id="KW-0732">Signal</keyword>
<dbReference type="Proteomes" id="UP000078529">
    <property type="component" value="Unassembled WGS sequence"/>
</dbReference>
<dbReference type="PATRIC" id="fig|401562.3.peg.2921"/>
<dbReference type="EMBL" id="LDQA01000061">
    <property type="protein sequence ID" value="KTR03042.1"/>
    <property type="molecule type" value="Genomic_DNA"/>
</dbReference>
<feature type="signal peptide" evidence="1">
    <location>
        <begin position="1"/>
        <end position="16"/>
    </location>
</feature>
<gene>
    <name evidence="2" type="ORF">NS226_16025</name>
    <name evidence="3" type="ORF">NS365_19910</name>
</gene>
<evidence type="ECO:0008006" key="6">
    <source>
        <dbReference type="Google" id="ProtNLM"/>
    </source>
</evidence>
<proteinExistence type="predicted"/>
<sequence>MLVALGLAAAPLTALAQDKMPVNAHQYAVDHPVPDVTLRLAPTLGASVPAQVQLAAIEGTKDFGYFYYDGRPVLVDMATRSIVRID</sequence>
<evidence type="ECO:0000313" key="4">
    <source>
        <dbReference type="Proteomes" id="UP000078272"/>
    </source>
</evidence>
<dbReference type="Proteomes" id="UP000078272">
    <property type="component" value="Unassembled WGS sequence"/>
</dbReference>
<dbReference type="InterPro" id="IPR009642">
    <property type="entry name" value="DUF1236"/>
</dbReference>
<evidence type="ECO:0000256" key="1">
    <source>
        <dbReference type="SAM" id="SignalP"/>
    </source>
</evidence>
<evidence type="ECO:0000313" key="2">
    <source>
        <dbReference type="EMBL" id="KTQ90921.1"/>
    </source>
</evidence>